<name>A0A1H6HAC7_MAGFU</name>
<reference evidence="4" key="1">
    <citation type="submission" date="2016-10" db="EMBL/GenBank/DDBJ databases">
        <authorList>
            <person name="Varghese N."/>
            <person name="Submissions S."/>
        </authorList>
    </citation>
    <scope>NUCLEOTIDE SEQUENCE [LARGE SCALE GENOMIC DNA]</scope>
    <source>
        <strain evidence="4">DSM 13234</strain>
    </source>
</reference>
<evidence type="ECO:0000256" key="1">
    <source>
        <dbReference type="SAM" id="MobiDB-lite"/>
    </source>
</evidence>
<feature type="chain" id="PRO_5010216525" evidence="2">
    <location>
        <begin position="23"/>
        <end position="202"/>
    </location>
</feature>
<feature type="region of interest" description="Disordered" evidence="1">
    <location>
        <begin position="76"/>
        <end position="97"/>
    </location>
</feature>
<dbReference type="OrthoDB" id="9908073at2"/>
<dbReference type="Proteomes" id="UP000182983">
    <property type="component" value="Unassembled WGS sequence"/>
</dbReference>
<feature type="signal peptide" evidence="2">
    <location>
        <begin position="1"/>
        <end position="22"/>
    </location>
</feature>
<gene>
    <name evidence="3" type="ORF">SAMN04244559_01053</name>
</gene>
<protein>
    <submittedName>
        <fullName evidence="3">Uncharacterized protein</fullName>
    </submittedName>
</protein>
<evidence type="ECO:0000313" key="4">
    <source>
        <dbReference type="Proteomes" id="UP000182983"/>
    </source>
</evidence>
<dbReference type="AlphaFoldDB" id="A0A1H6HAC7"/>
<evidence type="ECO:0000313" key="3">
    <source>
        <dbReference type="EMBL" id="SEH31050.1"/>
    </source>
</evidence>
<evidence type="ECO:0000256" key="2">
    <source>
        <dbReference type="SAM" id="SignalP"/>
    </source>
</evidence>
<dbReference type="EMBL" id="FNWO01000003">
    <property type="protein sequence ID" value="SEH31050.1"/>
    <property type="molecule type" value="Genomic_DNA"/>
</dbReference>
<feature type="compositionally biased region" description="Polar residues" evidence="1">
    <location>
        <begin position="78"/>
        <end position="89"/>
    </location>
</feature>
<proteinExistence type="predicted"/>
<keyword evidence="4" id="KW-1185">Reference proteome</keyword>
<sequence length="202" mass="20642">MSRFLACAVAMLIAVGMAAARAQESGGVQINADAKNIVNTATGGGTAVTRVGTTTGGNVRIDAHVDGSVTTKAAMGNTARTDIGSSKGNTRTSVDVSGSVVTDGRTRDAGTYIGSTTSEVGRAASTNVHVSGSVMNMGGNLTVGGNGPCEGFRDGKCCLEFYLRRCVIARHPKPPNSGCAPGFIYSLGWCRMLSDYTHAVSE</sequence>
<dbReference type="RefSeq" id="WP_074766244.1">
    <property type="nucleotide sequence ID" value="NZ_FNWO01000003.1"/>
</dbReference>
<keyword evidence="2" id="KW-0732">Signal</keyword>
<accession>A0A1H6HAC7</accession>
<organism evidence="3 4">
    <name type="scientific">Magnetospirillum fulvum</name>
    <name type="common">Rhodospirillum fulvum</name>
    <dbReference type="NCBI Taxonomy" id="1082"/>
    <lineage>
        <taxon>Bacteria</taxon>
        <taxon>Pseudomonadati</taxon>
        <taxon>Pseudomonadota</taxon>
        <taxon>Alphaproteobacteria</taxon>
        <taxon>Rhodospirillales</taxon>
        <taxon>Rhodospirillaceae</taxon>
        <taxon>Magnetospirillum</taxon>
    </lineage>
</organism>